<dbReference type="GO" id="GO:0000976">
    <property type="term" value="F:transcription cis-regulatory region binding"/>
    <property type="evidence" value="ECO:0007669"/>
    <property type="project" value="TreeGrafter"/>
</dbReference>
<dbReference type="GO" id="GO:0003700">
    <property type="term" value="F:DNA-binding transcription factor activity"/>
    <property type="evidence" value="ECO:0007669"/>
    <property type="project" value="TreeGrafter"/>
</dbReference>
<name>A0A364JRI1_9HYPH</name>
<accession>A0A364JRI1</accession>
<dbReference type="PROSITE" id="PS01081">
    <property type="entry name" value="HTH_TETR_1"/>
    <property type="match status" value="1"/>
</dbReference>
<dbReference type="SUPFAM" id="SSF46689">
    <property type="entry name" value="Homeodomain-like"/>
    <property type="match status" value="1"/>
</dbReference>
<dbReference type="PANTHER" id="PTHR30055:SF240">
    <property type="entry name" value="HTH-TYPE TRANSCRIPTIONAL REGULATOR ACRR"/>
    <property type="match status" value="1"/>
</dbReference>
<dbReference type="InterPro" id="IPR001647">
    <property type="entry name" value="HTH_TetR"/>
</dbReference>
<evidence type="ECO:0000259" key="6">
    <source>
        <dbReference type="PROSITE" id="PS50977"/>
    </source>
</evidence>
<organism evidence="7 8">
    <name type="scientific">Falsochrobactrum ovis</name>
    <dbReference type="NCBI Taxonomy" id="1293442"/>
    <lineage>
        <taxon>Bacteria</taxon>
        <taxon>Pseudomonadati</taxon>
        <taxon>Pseudomonadota</taxon>
        <taxon>Alphaproteobacteria</taxon>
        <taxon>Hyphomicrobiales</taxon>
        <taxon>Brucellaceae</taxon>
        <taxon>Falsochrobactrum</taxon>
    </lineage>
</organism>
<reference evidence="7 8" key="1">
    <citation type="submission" date="2018-06" db="EMBL/GenBank/DDBJ databases">
        <title>Genomic Encyclopedia of Type Strains, Phase IV (KMG-IV): sequencing the most valuable type-strain genomes for metagenomic binning, comparative biology and taxonomic classification.</title>
        <authorList>
            <person name="Goeker M."/>
        </authorList>
    </citation>
    <scope>NUCLEOTIDE SEQUENCE [LARGE SCALE GENOMIC DNA]</scope>
    <source>
        <strain evidence="7 8">DSM 26720</strain>
    </source>
</reference>
<dbReference type="InterPro" id="IPR023772">
    <property type="entry name" value="DNA-bd_HTH_TetR-type_CS"/>
</dbReference>
<evidence type="ECO:0000256" key="2">
    <source>
        <dbReference type="ARBA" id="ARBA00023015"/>
    </source>
</evidence>
<dbReference type="AlphaFoldDB" id="A0A364JRI1"/>
<dbReference type="PROSITE" id="PS50977">
    <property type="entry name" value="HTH_TETR_2"/>
    <property type="match status" value="1"/>
</dbReference>
<evidence type="ECO:0000256" key="4">
    <source>
        <dbReference type="ARBA" id="ARBA00023163"/>
    </source>
</evidence>
<dbReference type="PRINTS" id="PR00455">
    <property type="entry name" value="HTHTETR"/>
</dbReference>
<protein>
    <submittedName>
        <fullName evidence="7">TetR family transcriptional regulator</fullName>
    </submittedName>
</protein>
<evidence type="ECO:0000313" key="8">
    <source>
        <dbReference type="Proteomes" id="UP000249453"/>
    </source>
</evidence>
<dbReference type="Pfam" id="PF00440">
    <property type="entry name" value="TetR_N"/>
    <property type="match status" value="1"/>
</dbReference>
<dbReference type="InterPro" id="IPR013572">
    <property type="entry name" value="Tscrpt_reg_MAATS_C"/>
</dbReference>
<dbReference type="RefSeq" id="WP_158527870.1">
    <property type="nucleotide sequence ID" value="NZ_JBHEEY010000028.1"/>
</dbReference>
<dbReference type="Gene3D" id="1.10.357.10">
    <property type="entry name" value="Tetracycline Repressor, domain 2"/>
    <property type="match status" value="1"/>
</dbReference>
<keyword evidence="3 5" id="KW-0238">DNA-binding</keyword>
<evidence type="ECO:0000256" key="3">
    <source>
        <dbReference type="ARBA" id="ARBA00023125"/>
    </source>
</evidence>
<keyword evidence="4" id="KW-0804">Transcription</keyword>
<evidence type="ECO:0000256" key="1">
    <source>
        <dbReference type="ARBA" id="ARBA00022491"/>
    </source>
</evidence>
<proteinExistence type="predicted"/>
<feature type="domain" description="HTH tetR-type" evidence="6">
    <location>
        <begin position="9"/>
        <end position="69"/>
    </location>
</feature>
<keyword evidence="2" id="KW-0805">Transcription regulation</keyword>
<gene>
    <name evidence="7" type="ORF">C7374_12716</name>
</gene>
<dbReference type="OrthoDB" id="9798857at2"/>
<keyword evidence="8" id="KW-1185">Reference proteome</keyword>
<feature type="DNA-binding region" description="H-T-H motif" evidence="5">
    <location>
        <begin position="32"/>
        <end position="51"/>
    </location>
</feature>
<comment type="caution">
    <text evidence="7">The sequence shown here is derived from an EMBL/GenBank/DDBJ whole genome shotgun (WGS) entry which is preliminary data.</text>
</comment>
<dbReference type="EMBL" id="QLMK01000027">
    <property type="protein sequence ID" value="RAK24745.1"/>
    <property type="molecule type" value="Genomic_DNA"/>
</dbReference>
<keyword evidence="1" id="KW-0678">Repressor</keyword>
<dbReference type="InterPro" id="IPR050109">
    <property type="entry name" value="HTH-type_TetR-like_transc_reg"/>
</dbReference>
<evidence type="ECO:0000313" key="7">
    <source>
        <dbReference type="EMBL" id="RAK24745.1"/>
    </source>
</evidence>
<dbReference type="Proteomes" id="UP000249453">
    <property type="component" value="Unassembled WGS sequence"/>
</dbReference>
<evidence type="ECO:0000256" key="5">
    <source>
        <dbReference type="PROSITE-ProRule" id="PRU00335"/>
    </source>
</evidence>
<dbReference type="PANTHER" id="PTHR30055">
    <property type="entry name" value="HTH-TYPE TRANSCRIPTIONAL REGULATOR RUTR"/>
    <property type="match status" value="1"/>
</dbReference>
<dbReference type="Pfam" id="PF08361">
    <property type="entry name" value="TetR_C_2"/>
    <property type="match status" value="1"/>
</dbReference>
<sequence length="209" mass="23865">MRRTRAEAAETREEILSCAERIFFEKGVAHTSLEEIATAAGVTRGAIYWHFQNKTDIFLELFDAIRLPHFNLADLDGADGQFKDPLIFLEQIVGDWLDKFVVDEQRQRLLTILVRTNFSDGFEEVLAAKEAFEQEQMQVPLASMKKAESLGMLVSPWNAHSAATAFRWLMKGMVWEWLLSSCCFDLSSQGKQVLKTFLTTLRKPEQQAT</sequence>
<dbReference type="InterPro" id="IPR009057">
    <property type="entry name" value="Homeodomain-like_sf"/>
</dbReference>